<feature type="transmembrane region" description="Helical" evidence="9">
    <location>
        <begin position="257"/>
        <end position="274"/>
    </location>
</feature>
<dbReference type="InterPro" id="IPR016169">
    <property type="entry name" value="FAD-bd_PCMH_sub2"/>
</dbReference>
<dbReference type="Gene3D" id="1.20.1530.20">
    <property type="match status" value="1"/>
</dbReference>
<evidence type="ECO:0000256" key="4">
    <source>
        <dbReference type="ARBA" id="ARBA00022475"/>
    </source>
</evidence>
<feature type="transmembrane region" description="Helical" evidence="9">
    <location>
        <begin position="123"/>
        <end position="143"/>
    </location>
</feature>
<keyword evidence="4" id="KW-1003">Cell membrane</keyword>
<keyword evidence="7" id="KW-0406">Ion transport</keyword>
<keyword evidence="3" id="KW-0050">Antiport</keyword>
<proteinExistence type="predicted"/>
<dbReference type="InterPro" id="IPR006153">
    <property type="entry name" value="Cation/H_exchanger_TM"/>
</dbReference>
<evidence type="ECO:0000256" key="5">
    <source>
        <dbReference type="ARBA" id="ARBA00022692"/>
    </source>
</evidence>
<dbReference type="InterPro" id="IPR005170">
    <property type="entry name" value="Transptr-assoc_dom"/>
</dbReference>
<feature type="transmembrane region" description="Helical" evidence="9">
    <location>
        <begin position="94"/>
        <end position="117"/>
    </location>
</feature>
<dbReference type="AlphaFoldDB" id="A0A060NNS1"/>
<evidence type="ECO:0000256" key="6">
    <source>
        <dbReference type="ARBA" id="ARBA00022989"/>
    </source>
</evidence>
<dbReference type="OrthoDB" id="9810759at2"/>
<evidence type="ECO:0000256" key="1">
    <source>
        <dbReference type="ARBA" id="ARBA00004651"/>
    </source>
</evidence>
<dbReference type="PANTHER" id="PTHR32507:SF7">
    <property type="entry name" value="K(+)_H(+) ANTIPORTER NHAP2"/>
    <property type="match status" value="1"/>
</dbReference>
<dbReference type="Proteomes" id="UP000066014">
    <property type="component" value="Chromosome"/>
</dbReference>
<dbReference type="Pfam" id="PF03471">
    <property type="entry name" value="CorC_HlyC"/>
    <property type="match status" value="1"/>
</dbReference>
<reference evidence="11 12" key="1">
    <citation type="journal article" date="2014" name="Nat. Commun.">
        <title>Physiological and genomic features of highly alkaliphilic hydrogen-utilizing Betaproteobacteria from a continental serpentinizing site.</title>
        <authorList>
            <person name="Suzuki S."/>
            <person name="Kuenen J.G."/>
            <person name="Schipper K."/>
            <person name="van der Velde S."/>
            <person name="Ishii S."/>
            <person name="Wu A."/>
            <person name="Sorokin D.Y."/>
            <person name="Tenney A."/>
            <person name="Meng X.Y."/>
            <person name="Morrill P.L."/>
            <person name="Kamagata Y."/>
            <person name="Muyzer G."/>
            <person name="Nealson K.H."/>
        </authorList>
    </citation>
    <scope>NUCLEOTIDE SEQUENCE [LARGE SCALE GENOMIC DNA]</scope>
    <source>
        <strain evidence="11 12">B1</strain>
    </source>
</reference>
<dbReference type="InterPro" id="IPR036318">
    <property type="entry name" value="FAD-bd_PCMH-like_sf"/>
</dbReference>
<evidence type="ECO:0000256" key="8">
    <source>
        <dbReference type="ARBA" id="ARBA00023136"/>
    </source>
</evidence>
<feature type="transmembrane region" description="Helical" evidence="9">
    <location>
        <begin position="347"/>
        <end position="367"/>
    </location>
</feature>
<feature type="transmembrane region" description="Helical" evidence="9">
    <location>
        <begin position="62"/>
        <end position="82"/>
    </location>
</feature>
<evidence type="ECO:0000256" key="9">
    <source>
        <dbReference type="SAM" id="Phobius"/>
    </source>
</evidence>
<keyword evidence="8 9" id="KW-0472">Membrane</keyword>
<dbReference type="NCBIfam" id="NF003715">
    <property type="entry name" value="PRK05326.1-2"/>
    <property type="match status" value="1"/>
</dbReference>
<dbReference type="GO" id="GO:0005886">
    <property type="term" value="C:plasma membrane"/>
    <property type="evidence" value="ECO:0007669"/>
    <property type="project" value="UniProtKB-SubCell"/>
</dbReference>
<dbReference type="Gene3D" id="3.30.465.10">
    <property type="match status" value="1"/>
</dbReference>
<feature type="transmembrane region" description="Helical" evidence="9">
    <location>
        <begin position="202"/>
        <end position="222"/>
    </location>
</feature>
<comment type="subcellular location">
    <subcellularLocation>
        <location evidence="1">Cell membrane</location>
        <topology evidence="1">Multi-pass membrane protein</topology>
    </subcellularLocation>
</comment>
<keyword evidence="5 9" id="KW-0812">Transmembrane</keyword>
<dbReference type="SUPFAM" id="SSF56176">
    <property type="entry name" value="FAD-binding/transporter-associated domain-like"/>
    <property type="match status" value="1"/>
</dbReference>
<dbReference type="HOGENOM" id="CLU_005912_9_2_4"/>
<protein>
    <submittedName>
        <fullName evidence="11">NhaP-type Na+/H+ and K+/H+ antiporters with a unique C-terminal domain</fullName>
    </submittedName>
</protein>
<dbReference type="STRING" id="1458426.SMCB_1164"/>
<name>A0A060NNS1_9BURK</name>
<dbReference type="GO" id="GO:0050660">
    <property type="term" value="F:flavin adenine dinucleotide binding"/>
    <property type="evidence" value="ECO:0007669"/>
    <property type="project" value="InterPro"/>
</dbReference>
<evidence type="ECO:0000313" key="11">
    <source>
        <dbReference type="EMBL" id="BAO83392.1"/>
    </source>
</evidence>
<feature type="transmembrane region" description="Helical" evidence="9">
    <location>
        <begin position="373"/>
        <end position="391"/>
    </location>
</feature>
<dbReference type="Pfam" id="PF00999">
    <property type="entry name" value="Na_H_Exchanger"/>
    <property type="match status" value="1"/>
</dbReference>
<feature type="domain" description="Transporter-associated" evidence="10">
    <location>
        <begin position="415"/>
        <end position="493"/>
    </location>
</feature>
<organism evidence="11 12">
    <name type="scientific">Serpentinimonas maccroryi</name>
    <dbReference type="NCBI Taxonomy" id="1458426"/>
    <lineage>
        <taxon>Bacteria</taxon>
        <taxon>Pseudomonadati</taxon>
        <taxon>Pseudomonadota</taxon>
        <taxon>Betaproteobacteria</taxon>
        <taxon>Burkholderiales</taxon>
        <taxon>Comamonadaceae</taxon>
        <taxon>Serpentinimonas</taxon>
    </lineage>
</organism>
<evidence type="ECO:0000256" key="2">
    <source>
        <dbReference type="ARBA" id="ARBA00022448"/>
    </source>
</evidence>
<dbReference type="EMBL" id="AP014569">
    <property type="protein sequence ID" value="BAO83392.1"/>
    <property type="molecule type" value="Genomic_DNA"/>
</dbReference>
<dbReference type="PANTHER" id="PTHR32507">
    <property type="entry name" value="NA(+)/H(+) ANTIPORTER 1"/>
    <property type="match status" value="1"/>
</dbReference>
<feature type="transmembrane region" description="Helical" evidence="9">
    <location>
        <begin position="286"/>
        <end position="305"/>
    </location>
</feature>
<dbReference type="RefSeq" id="WP_045535728.1">
    <property type="nucleotide sequence ID" value="NZ_AP014569.1"/>
</dbReference>
<evidence type="ECO:0000256" key="7">
    <source>
        <dbReference type="ARBA" id="ARBA00023065"/>
    </source>
</evidence>
<accession>A0A060NNS1</accession>
<evidence type="ECO:0000313" key="12">
    <source>
        <dbReference type="Proteomes" id="UP000066014"/>
    </source>
</evidence>
<dbReference type="NCBIfam" id="NF003716">
    <property type="entry name" value="PRK05326.1-3"/>
    <property type="match status" value="1"/>
</dbReference>
<feature type="transmembrane region" description="Helical" evidence="9">
    <location>
        <begin position="311"/>
        <end position="335"/>
    </location>
</feature>
<keyword evidence="2" id="KW-0813">Transport</keyword>
<keyword evidence="6 9" id="KW-1133">Transmembrane helix</keyword>
<keyword evidence="12" id="KW-1185">Reference proteome</keyword>
<dbReference type="GO" id="GO:0015297">
    <property type="term" value="F:antiporter activity"/>
    <property type="evidence" value="ECO:0007669"/>
    <property type="project" value="UniProtKB-KW"/>
</dbReference>
<evidence type="ECO:0000259" key="10">
    <source>
        <dbReference type="SMART" id="SM01091"/>
    </source>
</evidence>
<dbReference type="GO" id="GO:1902600">
    <property type="term" value="P:proton transmembrane transport"/>
    <property type="evidence" value="ECO:0007669"/>
    <property type="project" value="InterPro"/>
</dbReference>
<dbReference type="InterPro" id="IPR038770">
    <property type="entry name" value="Na+/solute_symporter_sf"/>
</dbReference>
<gene>
    <name evidence="11" type="ORF">SMCB_1164</name>
</gene>
<feature type="transmembrane region" description="Helical" evidence="9">
    <location>
        <begin position="12"/>
        <end position="42"/>
    </location>
</feature>
<dbReference type="SMART" id="SM01091">
    <property type="entry name" value="CorC_HlyC"/>
    <property type="match status" value="1"/>
</dbReference>
<sequence length="505" mass="53544">MLLSLDFLAIPLLIAAGLVFVSLLAGLFSVRLGFSFLVVFLIAGMLLGEDGPGGVAFKDFELAFWVGNVALAVILLDGGLRTQYRTFRTGLKPALWLATLGVVVTAALTGVAAHFLLGLSWPMALLLGAIVGSTDAAAVFALLKTSGVRLNERVAATLEIESGLNDPMAVYLTLALIGWVLLDAQNAGADMAWWWPLRDLALQFGWGAVLGIGAGWAFALLLRRLMVWARPSGGVRALLLTSAGLSVFALTTWVGGSGFLAVYLFGVLVVNRATQCVAPSLSAMDGFAWLAQASMFLLLGLLVTPSDALDALLPALGVVATLMLLARPLSVWIVLKPLRFDWRETAFISWVGLRGAVPIVLAIFPVMAGVDGAEIFVSVALIVVMASLLLQGSTISWVARRCEVALPDEDDTVRAREVFGDFEVPGNARMADLCSFYDWPAVADPSLSAAEWLAEALGRPPVEGDHANLGAAELSVRQIEDGEITRVGIRLLHQNAAEAANDDPA</sequence>
<evidence type="ECO:0000256" key="3">
    <source>
        <dbReference type="ARBA" id="ARBA00022449"/>
    </source>
</evidence>
<dbReference type="KEGG" id="cbab:SMCB_1164"/>